<comment type="caution">
    <text evidence="1">The sequence shown here is derived from an EMBL/GenBank/DDBJ whole genome shotgun (WGS) entry which is preliminary data.</text>
</comment>
<accession>A0ABV8GRT5</accession>
<dbReference type="Proteomes" id="UP001595851">
    <property type="component" value="Unassembled WGS sequence"/>
</dbReference>
<organism evidence="1 2">
    <name type="scientific">Nonomuraea purpurea</name>
    <dbReference type="NCBI Taxonomy" id="1849276"/>
    <lineage>
        <taxon>Bacteria</taxon>
        <taxon>Bacillati</taxon>
        <taxon>Actinomycetota</taxon>
        <taxon>Actinomycetes</taxon>
        <taxon>Streptosporangiales</taxon>
        <taxon>Streptosporangiaceae</taxon>
        <taxon>Nonomuraea</taxon>
    </lineage>
</organism>
<name>A0ABV8GRT5_9ACTN</name>
<evidence type="ECO:0000313" key="2">
    <source>
        <dbReference type="Proteomes" id="UP001595851"/>
    </source>
</evidence>
<protein>
    <submittedName>
        <fullName evidence="1">Uncharacterized protein</fullName>
    </submittedName>
</protein>
<sequence length="91" mass="10013">MGWREEIVTALDEWIAAEGGTGGKPRWRRLGRVIRTGDGLYVVDVRGAELNADRLDGVRLAGAEQGSIDVGFAVMDVSQSVQKLFQTWRPV</sequence>
<gene>
    <name evidence="1" type="ORF">ACFOY2_51635</name>
</gene>
<keyword evidence="2" id="KW-1185">Reference proteome</keyword>
<dbReference type="EMBL" id="JBHSBI010000049">
    <property type="protein sequence ID" value="MFC4015744.1"/>
    <property type="molecule type" value="Genomic_DNA"/>
</dbReference>
<dbReference type="RefSeq" id="WP_379535550.1">
    <property type="nucleotide sequence ID" value="NZ_JBHSBI010000049.1"/>
</dbReference>
<evidence type="ECO:0000313" key="1">
    <source>
        <dbReference type="EMBL" id="MFC4015744.1"/>
    </source>
</evidence>
<reference evidence="2" key="1">
    <citation type="journal article" date="2019" name="Int. J. Syst. Evol. Microbiol.">
        <title>The Global Catalogue of Microorganisms (GCM) 10K type strain sequencing project: providing services to taxonomists for standard genome sequencing and annotation.</title>
        <authorList>
            <consortium name="The Broad Institute Genomics Platform"/>
            <consortium name="The Broad Institute Genome Sequencing Center for Infectious Disease"/>
            <person name="Wu L."/>
            <person name="Ma J."/>
        </authorList>
    </citation>
    <scope>NUCLEOTIDE SEQUENCE [LARGE SCALE GENOMIC DNA]</scope>
    <source>
        <strain evidence="2">TBRC 1276</strain>
    </source>
</reference>
<proteinExistence type="predicted"/>